<gene>
    <name evidence="1" type="ordered locus">RHECIAT_CH0003071</name>
</gene>
<evidence type="ECO:0000313" key="1">
    <source>
        <dbReference type="EMBL" id="ACE92020.1"/>
    </source>
</evidence>
<dbReference type="Proteomes" id="UP000008817">
    <property type="component" value="Chromosome"/>
</dbReference>
<name>B3PUD9_RHIE6</name>
<dbReference type="HOGENOM" id="CLU_2207920_0_0_5"/>
<dbReference type="AlphaFoldDB" id="B3PUD9"/>
<proteinExistence type="predicted"/>
<protein>
    <submittedName>
        <fullName evidence="1">Hypothetical conserved protein</fullName>
    </submittedName>
</protein>
<reference evidence="1 2" key="1">
    <citation type="submission" date="2008-04" db="EMBL/GenBank/DDBJ databases">
        <title>Genome diversity and DNA divergence of Rhizobium etli.</title>
        <authorList>
            <person name="Gonzalez V."/>
            <person name="Acosta J.L."/>
            <person name="Santamaria R.I."/>
            <person name="Bustos P."/>
            <person name="Hernandez-Gonzalez I.L."/>
            <person name="Fernandez J.L."/>
            <person name="Diaz R."/>
            <person name="Flores M."/>
            <person name="Mora J."/>
            <person name="Palacios R."/>
            <person name="Davila G."/>
        </authorList>
    </citation>
    <scope>NUCLEOTIDE SEQUENCE [LARGE SCALE GENOMIC DNA]</scope>
    <source>
        <strain evidence="1 2">CIAT 652</strain>
    </source>
</reference>
<accession>B3PUD9</accession>
<dbReference type="KEGG" id="rec:RHECIAT_CH0003071"/>
<sequence>MLFISGKRRKSFAGADLSESLVFLAKCPMDLGPEQRQRAVAVAFGNEGADQRFGTCHVLPAGFEAFGGLLAFGNLEWSLAVHMRSPHEGASRWCPDCHSRICGDALYFRRSSR</sequence>
<dbReference type="EMBL" id="CP001074">
    <property type="protein sequence ID" value="ACE92020.1"/>
    <property type="molecule type" value="Genomic_DNA"/>
</dbReference>
<organism evidence="1 2">
    <name type="scientific">Rhizobium etli (strain CIAT 652)</name>
    <dbReference type="NCBI Taxonomy" id="491916"/>
    <lineage>
        <taxon>Bacteria</taxon>
        <taxon>Pseudomonadati</taxon>
        <taxon>Pseudomonadota</taxon>
        <taxon>Alphaproteobacteria</taxon>
        <taxon>Hyphomicrobiales</taxon>
        <taxon>Rhizobiaceae</taxon>
        <taxon>Rhizobium/Agrobacterium group</taxon>
        <taxon>Rhizobium</taxon>
    </lineage>
</organism>
<evidence type="ECO:0000313" key="2">
    <source>
        <dbReference type="Proteomes" id="UP000008817"/>
    </source>
</evidence>